<proteinExistence type="predicted"/>
<evidence type="ECO:0000313" key="2">
    <source>
        <dbReference type="Proteomes" id="UP001142592"/>
    </source>
</evidence>
<protein>
    <submittedName>
        <fullName evidence="1">Uncharacterized protein</fullName>
    </submittedName>
</protein>
<accession>A0A9X3I876</accession>
<reference evidence="1" key="1">
    <citation type="submission" date="2022-11" db="EMBL/GenBank/DDBJ databases">
        <authorList>
            <person name="Graham C."/>
            <person name="Newman J.D."/>
        </authorList>
    </citation>
    <scope>NUCLEOTIDE SEQUENCE</scope>
    <source>
        <strain evidence="1">DSM 19486</strain>
    </source>
</reference>
<comment type="caution">
    <text evidence="1">The sequence shown here is derived from an EMBL/GenBank/DDBJ whole genome shotgun (WGS) entry which is preliminary data.</text>
</comment>
<organism evidence="1 2">
    <name type="scientific">Pedobacter agri</name>
    <dbReference type="NCBI Taxonomy" id="454586"/>
    <lineage>
        <taxon>Bacteria</taxon>
        <taxon>Pseudomonadati</taxon>
        <taxon>Bacteroidota</taxon>
        <taxon>Sphingobacteriia</taxon>
        <taxon>Sphingobacteriales</taxon>
        <taxon>Sphingobacteriaceae</taxon>
        <taxon>Pedobacter</taxon>
    </lineage>
</organism>
<sequence length="83" mass="9591">MTSRAELVQKIQTAFNNVKLEDGIGLWEAEGLDNYADEETMMQLRAKDERMNWENLSYQELAKCESALAFFDAKGMRFACLNF</sequence>
<dbReference type="RefSeq" id="WP_010602022.1">
    <property type="nucleotide sequence ID" value="NZ_JAPJUH010000002.1"/>
</dbReference>
<evidence type="ECO:0000313" key="1">
    <source>
        <dbReference type="EMBL" id="MCX3264446.1"/>
    </source>
</evidence>
<keyword evidence="2" id="KW-1185">Reference proteome</keyword>
<gene>
    <name evidence="1" type="ORF">OQZ29_06800</name>
</gene>
<dbReference type="Proteomes" id="UP001142592">
    <property type="component" value="Unassembled WGS sequence"/>
</dbReference>
<dbReference type="InterPro" id="IPR046560">
    <property type="entry name" value="DUF6714"/>
</dbReference>
<dbReference type="Pfam" id="PF20461">
    <property type="entry name" value="DUF6714"/>
    <property type="match status" value="1"/>
</dbReference>
<dbReference type="AlphaFoldDB" id="A0A9X3I876"/>
<dbReference type="EMBL" id="JAPJUH010000002">
    <property type="protein sequence ID" value="MCX3264446.1"/>
    <property type="molecule type" value="Genomic_DNA"/>
</dbReference>
<name>A0A9X3I876_9SPHI</name>